<dbReference type="Proteomes" id="UP001066276">
    <property type="component" value="Chromosome 1_1"/>
</dbReference>
<keyword evidence="3" id="KW-1185">Reference proteome</keyword>
<evidence type="ECO:0000313" key="2">
    <source>
        <dbReference type="EMBL" id="KAJ1219099.1"/>
    </source>
</evidence>
<reference evidence="2" key="1">
    <citation type="journal article" date="2022" name="bioRxiv">
        <title>Sequencing and chromosome-scale assembly of the giantPleurodeles waltlgenome.</title>
        <authorList>
            <person name="Brown T."/>
            <person name="Elewa A."/>
            <person name="Iarovenko S."/>
            <person name="Subramanian E."/>
            <person name="Araus A.J."/>
            <person name="Petzold A."/>
            <person name="Susuki M."/>
            <person name="Suzuki K.-i.T."/>
            <person name="Hayashi T."/>
            <person name="Toyoda A."/>
            <person name="Oliveira C."/>
            <person name="Osipova E."/>
            <person name="Leigh N.D."/>
            <person name="Simon A."/>
            <person name="Yun M.H."/>
        </authorList>
    </citation>
    <scope>NUCLEOTIDE SEQUENCE</scope>
    <source>
        <strain evidence="2">20211129_DDA</strain>
        <tissue evidence="2">Liver</tissue>
    </source>
</reference>
<accession>A0AAV7X4Q3</accession>
<comment type="caution">
    <text evidence="2">The sequence shown here is derived from an EMBL/GenBank/DDBJ whole genome shotgun (WGS) entry which is preliminary data.</text>
</comment>
<protein>
    <submittedName>
        <fullName evidence="2">Uncharacterized protein</fullName>
    </submittedName>
</protein>
<name>A0AAV7X4Q3_PLEWA</name>
<evidence type="ECO:0000313" key="3">
    <source>
        <dbReference type="Proteomes" id="UP001066276"/>
    </source>
</evidence>
<dbReference type="EMBL" id="JANPWB010000001">
    <property type="protein sequence ID" value="KAJ1219099.1"/>
    <property type="molecule type" value="Genomic_DNA"/>
</dbReference>
<feature type="region of interest" description="Disordered" evidence="1">
    <location>
        <begin position="61"/>
        <end position="97"/>
    </location>
</feature>
<gene>
    <name evidence="2" type="ORF">NDU88_006670</name>
</gene>
<dbReference type="AlphaFoldDB" id="A0AAV7X4Q3"/>
<proteinExistence type="predicted"/>
<sequence>MAGGPDLEAVKAALRILGEAGRVDPLRPGVLDEAWVGLMRASCAAAQGVAAATAACLSPIKQREKKGKKGRGRGAVAPIPSVMDLGTKGEPQPGTDN</sequence>
<feature type="compositionally biased region" description="Basic residues" evidence="1">
    <location>
        <begin position="63"/>
        <end position="72"/>
    </location>
</feature>
<organism evidence="2 3">
    <name type="scientific">Pleurodeles waltl</name>
    <name type="common">Iberian ribbed newt</name>
    <dbReference type="NCBI Taxonomy" id="8319"/>
    <lineage>
        <taxon>Eukaryota</taxon>
        <taxon>Metazoa</taxon>
        <taxon>Chordata</taxon>
        <taxon>Craniata</taxon>
        <taxon>Vertebrata</taxon>
        <taxon>Euteleostomi</taxon>
        <taxon>Amphibia</taxon>
        <taxon>Batrachia</taxon>
        <taxon>Caudata</taxon>
        <taxon>Salamandroidea</taxon>
        <taxon>Salamandridae</taxon>
        <taxon>Pleurodelinae</taxon>
        <taxon>Pleurodeles</taxon>
    </lineage>
</organism>
<evidence type="ECO:0000256" key="1">
    <source>
        <dbReference type="SAM" id="MobiDB-lite"/>
    </source>
</evidence>